<dbReference type="OrthoDB" id="9804747at2"/>
<reference evidence="2 3" key="1">
    <citation type="submission" date="2017-03" db="EMBL/GenBank/DDBJ databases">
        <title>Genome sequence of Clostridium oryzae DSM 28571.</title>
        <authorList>
            <person name="Poehlein A."/>
            <person name="Daniel R."/>
        </authorList>
    </citation>
    <scope>NUCLEOTIDE SEQUENCE [LARGE SCALE GENOMIC DNA]</scope>
    <source>
        <strain evidence="2 3">DSM 28571</strain>
    </source>
</reference>
<organism evidence="2 3">
    <name type="scientific">Clostridium oryzae</name>
    <dbReference type="NCBI Taxonomy" id="1450648"/>
    <lineage>
        <taxon>Bacteria</taxon>
        <taxon>Bacillati</taxon>
        <taxon>Bacillota</taxon>
        <taxon>Clostridia</taxon>
        <taxon>Eubacteriales</taxon>
        <taxon>Clostridiaceae</taxon>
        <taxon>Clostridium</taxon>
    </lineage>
</organism>
<dbReference type="EC" id="3.1.4.52" evidence="2"/>
<dbReference type="Proteomes" id="UP000190080">
    <property type="component" value="Unassembled WGS sequence"/>
</dbReference>
<dbReference type="InterPro" id="IPR003607">
    <property type="entry name" value="HD/PDEase_dom"/>
</dbReference>
<accession>A0A1V4IQF6</accession>
<dbReference type="Gene3D" id="1.10.3210.10">
    <property type="entry name" value="Hypothetical protein af1432"/>
    <property type="match status" value="1"/>
</dbReference>
<dbReference type="RefSeq" id="WP_079423562.1">
    <property type="nucleotide sequence ID" value="NZ_MZGV01000016.1"/>
</dbReference>
<evidence type="ECO:0000313" key="2">
    <source>
        <dbReference type="EMBL" id="OPJ62242.1"/>
    </source>
</evidence>
<feature type="domain" description="HD-GYP" evidence="1">
    <location>
        <begin position="114"/>
        <end position="310"/>
    </location>
</feature>
<keyword evidence="3" id="KW-1185">Reference proteome</keyword>
<dbReference type="InterPro" id="IPR037522">
    <property type="entry name" value="HD_GYP_dom"/>
</dbReference>
<sequence length="352" mass="39778">MLANKKTVAIDKLEPGMISASDINVQDKVLVAKGVAITESAIERLKQSYIVDKIDIYVDEEIEEAMAVKKNTVEEIHNNFNEFASNLKDIFTNIDKLKSTGMDDVRAFTRKIQDEFKATGLVIRDIVLNGSGNDSIYRHSVNVSAIGFILGKWLGLNERDLNLLTYSAILHDMGKTELSDRIIANEGRLTSDEFAIFKQHPVIAYNIVKQIPYLDPSVSYGVLMHHERGDGSGYPLGIKEDKIHKFAKILAIADMFDELSSGRSEKECKGPFDTLQILHEESLGKLDPTYCDMFINHIVNYFMGEMVLLNDKRTCKVIQVQMNDLTRPLLLDDNGFLDLRNEKDLFVEKLLV</sequence>
<dbReference type="EMBL" id="MZGV01000016">
    <property type="protein sequence ID" value="OPJ62242.1"/>
    <property type="molecule type" value="Genomic_DNA"/>
</dbReference>
<proteinExistence type="predicted"/>
<dbReference type="SUPFAM" id="SSF109604">
    <property type="entry name" value="HD-domain/PDEase-like"/>
    <property type="match status" value="1"/>
</dbReference>
<dbReference type="PROSITE" id="PS51832">
    <property type="entry name" value="HD_GYP"/>
    <property type="match status" value="1"/>
</dbReference>
<keyword evidence="2" id="KW-0378">Hydrolase</keyword>
<dbReference type="STRING" id="1450648.CLORY_18500"/>
<name>A0A1V4IQF6_9CLOT</name>
<dbReference type="AlphaFoldDB" id="A0A1V4IQF6"/>
<dbReference type="CDD" id="cd00077">
    <property type="entry name" value="HDc"/>
    <property type="match status" value="1"/>
</dbReference>
<comment type="caution">
    <text evidence="2">The sequence shown here is derived from an EMBL/GenBank/DDBJ whole genome shotgun (WGS) entry which is preliminary data.</text>
</comment>
<dbReference type="Pfam" id="PF13487">
    <property type="entry name" value="HD_5"/>
    <property type="match status" value="1"/>
</dbReference>
<protein>
    <submittedName>
        <fullName evidence="2">Cyclic di-GMP phosphodiesterase response regulator RpfG</fullName>
        <ecNumber evidence="2">3.1.4.52</ecNumber>
    </submittedName>
</protein>
<dbReference type="PANTHER" id="PTHR43155:SF2">
    <property type="entry name" value="CYCLIC DI-GMP PHOSPHODIESTERASE PA4108"/>
    <property type="match status" value="1"/>
</dbReference>
<dbReference type="SMART" id="SM00471">
    <property type="entry name" value="HDc"/>
    <property type="match status" value="1"/>
</dbReference>
<gene>
    <name evidence="2" type="primary">rpfG_1</name>
    <name evidence="2" type="ORF">CLORY_18500</name>
</gene>
<dbReference type="GO" id="GO:0071111">
    <property type="term" value="F:cyclic-guanylate-specific phosphodiesterase activity"/>
    <property type="evidence" value="ECO:0007669"/>
    <property type="project" value="UniProtKB-EC"/>
</dbReference>
<evidence type="ECO:0000313" key="3">
    <source>
        <dbReference type="Proteomes" id="UP000190080"/>
    </source>
</evidence>
<evidence type="ECO:0000259" key="1">
    <source>
        <dbReference type="PROSITE" id="PS51832"/>
    </source>
</evidence>
<dbReference type="PANTHER" id="PTHR43155">
    <property type="entry name" value="CYCLIC DI-GMP PHOSPHODIESTERASE PA4108-RELATED"/>
    <property type="match status" value="1"/>
</dbReference>